<accession>A0A397HY91</accession>
<proteinExistence type="predicted"/>
<gene>
    <name evidence="2" type="ORF">Glove_303g120</name>
</gene>
<organism evidence="2 3">
    <name type="scientific">Diversispora epigaea</name>
    <dbReference type="NCBI Taxonomy" id="1348612"/>
    <lineage>
        <taxon>Eukaryota</taxon>
        <taxon>Fungi</taxon>
        <taxon>Fungi incertae sedis</taxon>
        <taxon>Mucoromycota</taxon>
        <taxon>Glomeromycotina</taxon>
        <taxon>Glomeromycetes</taxon>
        <taxon>Diversisporales</taxon>
        <taxon>Diversisporaceae</taxon>
        <taxon>Diversispora</taxon>
    </lineage>
</organism>
<feature type="compositionally biased region" description="Polar residues" evidence="1">
    <location>
        <begin position="154"/>
        <end position="183"/>
    </location>
</feature>
<evidence type="ECO:0000313" key="2">
    <source>
        <dbReference type="EMBL" id="RHZ66978.1"/>
    </source>
</evidence>
<name>A0A397HY91_9GLOM</name>
<feature type="compositionally biased region" description="Polar residues" evidence="1">
    <location>
        <begin position="89"/>
        <end position="107"/>
    </location>
</feature>
<protein>
    <submittedName>
        <fullName evidence="2">Uncharacterized protein</fullName>
    </submittedName>
</protein>
<reference evidence="2 3" key="1">
    <citation type="submission" date="2018-08" db="EMBL/GenBank/DDBJ databases">
        <title>Genome and evolution of the arbuscular mycorrhizal fungus Diversispora epigaea (formerly Glomus versiforme) and its bacterial endosymbionts.</title>
        <authorList>
            <person name="Sun X."/>
            <person name="Fei Z."/>
            <person name="Harrison M."/>
        </authorList>
    </citation>
    <scope>NUCLEOTIDE SEQUENCE [LARGE SCALE GENOMIC DNA]</scope>
    <source>
        <strain evidence="2 3">IT104</strain>
    </source>
</reference>
<keyword evidence="3" id="KW-1185">Reference proteome</keyword>
<feature type="region of interest" description="Disordered" evidence="1">
    <location>
        <begin position="82"/>
        <end position="107"/>
    </location>
</feature>
<comment type="caution">
    <text evidence="2">The sequence shown here is derived from an EMBL/GenBank/DDBJ whole genome shotgun (WGS) entry which is preliminary data.</text>
</comment>
<dbReference type="AlphaFoldDB" id="A0A397HY91"/>
<feature type="region of interest" description="Disordered" evidence="1">
    <location>
        <begin position="154"/>
        <end position="193"/>
    </location>
</feature>
<dbReference type="Proteomes" id="UP000266861">
    <property type="component" value="Unassembled WGS sequence"/>
</dbReference>
<sequence length="260" mass="29379">MVWSKKQNVCHSTDIEILREELVLTSSEYDVLSRSYNKGKASQQSNVTIANNDDDVKFIQELGLIAEKDSSSVSVEITKQVNMEDRETSPTAKENISDTQNDRVSTAEKGTTNVVQVIHVVKTIELNQTQLKLRKIGVESRQILIFTMQVNSTDQDNANETTDSTTSTLKRSNPLASDNLQSTKKVKKSDEKKNSNVVKKLIDELSIETSQISEVNEESTAQALVNKEVGKQLPEWLVKLRCEKEKRELRRYTNYLVKLG</sequence>
<evidence type="ECO:0000256" key="1">
    <source>
        <dbReference type="SAM" id="MobiDB-lite"/>
    </source>
</evidence>
<evidence type="ECO:0000313" key="3">
    <source>
        <dbReference type="Proteomes" id="UP000266861"/>
    </source>
</evidence>
<dbReference type="EMBL" id="PQFF01000277">
    <property type="protein sequence ID" value="RHZ66978.1"/>
    <property type="molecule type" value="Genomic_DNA"/>
</dbReference>